<dbReference type="Gene3D" id="3.40.50.1860">
    <property type="match status" value="2"/>
</dbReference>
<dbReference type="EMBL" id="RZTZ01000008">
    <property type="protein sequence ID" value="RVT59867.1"/>
    <property type="molecule type" value="Genomic_DNA"/>
</dbReference>
<dbReference type="Pfam" id="PF01177">
    <property type="entry name" value="Asp_Glu_race"/>
    <property type="match status" value="1"/>
</dbReference>
<dbReference type="GO" id="GO:0047661">
    <property type="term" value="F:amino-acid racemase activity"/>
    <property type="evidence" value="ECO:0007669"/>
    <property type="project" value="InterPro"/>
</dbReference>
<gene>
    <name evidence="1" type="ORF">EM808_18275</name>
</gene>
<reference evidence="1 2" key="1">
    <citation type="submission" date="2019-01" db="EMBL/GenBank/DDBJ databases">
        <title>Bacillus sp. M5HDSG1-1, whole genome shotgun sequence.</title>
        <authorList>
            <person name="Tuo L."/>
        </authorList>
    </citation>
    <scope>NUCLEOTIDE SEQUENCE [LARGE SCALE GENOMIC DNA]</scope>
    <source>
        <strain evidence="1 2">M5HDSG1-1</strain>
    </source>
</reference>
<dbReference type="InterPro" id="IPR015942">
    <property type="entry name" value="Asp/Glu/hydantoin_racemase"/>
</dbReference>
<accession>A0A3S2U8K3</accession>
<name>A0A3S2U8K3_9BACI</name>
<comment type="caution">
    <text evidence="1">The sequence shown here is derived from an EMBL/GenBank/DDBJ whole genome shotgun (WGS) entry which is preliminary data.</text>
</comment>
<sequence length="223" mass="23307">MIGVIRVFTTDNKEILNQHGKVITNTSNIPTVSKCIQDQPLGIFNEETEAQAIPKIVELGKELEREGSKVLVISCAADPAIEELRKAVSIPVIGAGSASALTALSIGKPVGVMGITDNAPAVVEDLLSSLLVGYKRPDGVTNTTDLLTAQGKRSGIEAAEHLISLGAEAIVFACTGFSTIGLAAVLRERLNIPVIDAVEAEGLFASYLLKKSVPSVSSQAGFL</sequence>
<protein>
    <submittedName>
        <fullName evidence="1">Hydantoin racemase</fullName>
    </submittedName>
</protein>
<proteinExistence type="predicted"/>
<keyword evidence="2" id="KW-1185">Reference proteome</keyword>
<evidence type="ECO:0000313" key="2">
    <source>
        <dbReference type="Proteomes" id="UP000288024"/>
    </source>
</evidence>
<dbReference type="Proteomes" id="UP000288024">
    <property type="component" value="Unassembled WGS sequence"/>
</dbReference>
<dbReference type="RefSeq" id="WP_127739646.1">
    <property type="nucleotide sequence ID" value="NZ_CAJCKN010000124.1"/>
</dbReference>
<organism evidence="1 2">
    <name type="scientific">Niallia taxi</name>
    <dbReference type="NCBI Taxonomy" id="2499688"/>
    <lineage>
        <taxon>Bacteria</taxon>
        <taxon>Bacillati</taxon>
        <taxon>Bacillota</taxon>
        <taxon>Bacilli</taxon>
        <taxon>Bacillales</taxon>
        <taxon>Bacillaceae</taxon>
        <taxon>Niallia</taxon>
    </lineage>
</organism>
<dbReference type="AlphaFoldDB" id="A0A3S2U8K3"/>
<evidence type="ECO:0000313" key="1">
    <source>
        <dbReference type="EMBL" id="RVT59867.1"/>
    </source>
</evidence>
<dbReference type="InterPro" id="IPR001920">
    <property type="entry name" value="Asp/Glu_race"/>
</dbReference>